<feature type="region of interest" description="Disordered" evidence="1">
    <location>
        <begin position="623"/>
        <end position="653"/>
    </location>
</feature>
<feature type="region of interest" description="Disordered" evidence="1">
    <location>
        <begin position="896"/>
        <end position="916"/>
    </location>
</feature>
<feature type="region of interest" description="Disordered" evidence="1">
    <location>
        <begin position="290"/>
        <end position="311"/>
    </location>
</feature>
<proteinExistence type="predicted"/>
<evidence type="ECO:0000313" key="5">
    <source>
        <dbReference type="WBParaSite" id="SMRG1_23070.2"/>
    </source>
</evidence>
<organism evidence="3 4">
    <name type="scientific">Schistosoma margrebowiei</name>
    <dbReference type="NCBI Taxonomy" id="48269"/>
    <lineage>
        <taxon>Eukaryota</taxon>
        <taxon>Metazoa</taxon>
        <taxon>Spiralia</taxon>
        <taxon>Lophotrochozoa</taxon>
        <taxon>Platyhelminthes</taxon>
        <taxon>Trematoda</taxon>
        <taxon>Digenea</taxon>
        <taxon>Strigeidida</taxon>
        <taxon>Schistosomatoidea</taxon>
        <taxon>Schistosomatidae</taxon>
        <taxon>Schistosoma</taxon>
    </lineage>
</organism>
<evidence type="ECO:0000256" key="1">
    <source>
        <dbReference type="SAM" id="MobiDB-lite"/>
    </source>
</evidence>
<accession>A0AA84ZDQ0</accession>
<keyword evidence="2" id="KW-0812">Transmembrane</keyword>
<feature type="compositionally biased region" description="Low complexity" evidence="1">
    <location>
        <begin position="638"/>
        <end position="653"/>
    </location>
</feature>
<sequence length="916" mass="105403">MIILQIYVHLLKLSSLSLIFILLVSSTNLSYPTNSVKSLLPRQNIISPEDHLIEIISNNSINYGCDFNQLQFCSYEHSSDWSFQLSLTEFALKMKEAAETAAKVVRNFQEKLSQNNNTNNTTRIQVKTSSNQYGNFPSIIIPTVNYFPCSTNHSQYSYIKLPIHWPKYFITHKPIIPIDVTISNSSQSSSTTITSSQLSRQKRSVIYHHHHHSIKQSSNQSIPSKQLLYSFSKLYPIACLQLKIQFLSNNNKDNDNSILGSQVILSLGSNKQTIRNVFNIEESYANAYHEDYNNNDDDDLRENSETSSHTSSTLSRKSFRIDWSIIRQEISDLENNTLPYNVWINVSMPIYPTTITTTTDLNTLYNQTNHHYNQYEHPSKLHDTLLEQSDHWIAIDSIQLLSIYSTNNVCLDDIILYTHQNRQFLKSICQNKLIWISNNKQSNHSIQTLYLNSNGYPILLNRTNSSSLSSQSNHHHKKKKDRNSLILQSFKSIYSKKYSFYHNVHMIWIAGSLLLAVFITFLAILFIITFSLSVMCNQRKSINHIRLNTTTNTSTTENNISSRNEKYKNNMPLLYEPHKRRKFYLNPYHKKNCNNELLRILPNNLPNNSFLIDLNNHLSSSSSSLHGLSHHHRNEGKQQNSSQQVNTSTTHQQFVDDNSTELSLCMQDDKNEFLRSIDRKIVDNSDVSTTSAIQLLRNWNFYKQRSTSSYGYYSSPFSSSSNDNNNNPIKQSNVKHNTSNTSMLLYMDHHHPLFGKCYPHSNMIANNPNISYVNDKLEENVMYRCQSRNDTSNLQTISNIRQSLILSINDKNEFILLPSSNSMNQNEQNQVSSTMSNNNTIGMLNSLSEEDAEATRLEMAASVGALDQQYLQHNNNDNTLDNINDQLDYTLSTIPRSSFIRNDDERPPPSYHDSSP</sequence>
<feature type="transmembrane region" description="Helical" evidence="2">
    <location>
        <begin position="506"/>
        <end position="536"/>
    </location>
</feature>
<protein>
    <submittedName>
        <fullName evidence="4 5">Uncharacterized protein</fullName>
    </submittedName>
</protein>
<dbReference type="WBParaSite" id="SMRG1_23070.1">
    <property type="protein sequence ID" value="SMRG1_23070.1"/>
    <property type="gene ID" value="SMRG1_23070"/>
</dbReference>
<dbReference type="WBParaSite" id="SMRG1_23070.2">
    <property type="protein sequence ID" value="SMRG1_23070.2"/>
    <property type="gene ID" value="SMRG1_23070"/>
</dbReference>
<reference evidence="4 5" key="1">
    <citation type="submission" date="2023-11" db="UniProtKB">
        <authorList>
            <consortium name="WormBaseParasite"/>
        </authorList>
    </citation>
    <scope>IDENTIFICATION</scope>
</reference>
<dbReference type="AlphaFoldDB" id="A0AA84ZDQ0"/>
<dbReference type="Proteomes" id="UP000050790">
    <property type="component" value="Unassembled WGS sequence"/>
</dbReference>
<keyword evidence="2" id="KW-1133">Transmembrane helix</keyword>
<evidence type="ECO:0000256" key="2">
    <source>
        <dbReference type="SAM" id="Phobius"/>
    </source>
</evidence>
<keyword evidence="2" id="KW-0472">Membrane</keyword>
<dbReference type="WBParaSite" id="SMRG1_23070.3">
    <property type="protein sequence ID" value="SMRG1_23070.3"/>
    <property type="gene ID" value="SMRG1_23070"/>
</dbReference>
<evidence type="ECO:0000313" key="3">
    <source>
        <dbReference type="Proteomes" id="UP000050790"/>
    </source>
</evidence>
<evidence type="ECO:0000313" key="4">
    <source>
        <dbReference type="WBParaSite" id="SMRG1_23070.1"/>
    </source>
</evidence>
<name>A0AA84ZDQ0_9TREM</name>